<name>A0A150JTV0_HEYCO</name>
<evidence type="ECO:0000313" key="3">
    <source>
        <dbReference type="Proteomes" id="UP000075288"/>
    </source>
</evidence>
<gene>
    <name evidence="2" type="ORF">B4098_1735</name>
</gene>
<reference evidence="2 3" key="1">
    <citation type="submission" date="2016-01" db="EMBL/GenBank/DDBJ databases">
        <title>Genome Sequences of Twelve Sporeforming Bacillus Species Isolated from Foods.</title>
        <authorList>
            <person name="Berendsen E.M."/>
            <person name="Wells-Bennik M.H."/>
            <person name="Krawcyk A.O."/>
            <person name="De Jong A."/>
            <person name="Holsappel S."/>
            <person name="Eijlander R.T."/>
            <person name="Kuipers O.P."/>
        </authorList>
    </citation>
    <scope>NUCLEOTIDE SEQUENCE [LARGE SCALE GENOMIC DNA]</scope>
    <source>
        <strain evidence="2 3">B4098</strain>
    </source>
</reference>
<keyword evidence="1" id="KW-1133">Transmembrane helix</keyword>
<dbReference type="Proteomes" id="UP000075288">
    <property type="component" value="Unassembled WGS sequence"/>
</dbReference>
<evidence type="ECO:0000256" key="1">
    <source>
        <dbReference type="SAM" id="Phobius"/>
    </source>
</evidence>
<protein>
    <submittedName>
        <fullName evidence="2">Uncharacterized protein</fullName>
    </submittedName>
</protein>
<evidence type="ECO:0000313" key="2">
    <source>
        <dbReference type="EMBL" id="KYC60713.1"/>
    </source>
</evidence>
<feature type="transmembrane region" description="Helical" evidence="1">
    <location>
        <begin position="12"/>
        <end position="30"/>
    </location>
</feature>
<dbReference type="AlphaFoldDB" id="A0A150JTV0"/>
<sequence length="48" mass="5403">MVTLNPAKICPILHFLFIIGAIGTILTLEYGKRFHIQHKGAKTCQDHL</sequence>
<keyword evidence="1" id="KW-0472">Membrane</keyword>
<keyword evidence="1" id="KW-0812">Transmembrane</keyword>
<dbReference type="EMBL" id="LQYG01000084">
    <property type="protein sequence ID" value="KYC60713.1"/>
    <property type="molecule type" value="Genomic_DNA"/>
</dbReference>
<dbReference type="PATRIC" id="fig|1398.26.peg.741"/>
<organism evidence="2 3">
    <name type="scientific">Heyndrickxia coagulans</name>
    <name type="common">Weizmannia coagulans</name>
    <dbReference type="NCBI Taxonomy" id="1398"/>
    <lineage>
        <taxon>Bacteria</taxon>
        <taxon>Bacillati</taxon>
        <taxon>Bacillota</taxon>
        <taxon>Bacilli</taxon>
        <taxon>Bacillales</taxon>
        <taxon>Bacillaceae</taxon>
        <taxon>Heyndrickxia</taxon>
    </lineage>
</organism>
<comment type="caution">
    <text evidence="2">The sequence shown here is derived from an EMBL/GenBank/DDBJ whole genome shotgun (WGS) entry which is preliminary data.</text>
</comment>
<proteinExistence type="predicted"/>
<accession>A0A150JTV0</accession>